<dbReference type="WBParaSite" id="ACRNAN_Path_1181.g4577.t1">
    <property type="protein sequence ID" value="ACRNAN_Path_1181.g4577.t1"/>
    <property type="gene ID" value="ACRNAN_Path_1181.g4577"/>
</dbReference>
<dbReference type="AlphaFoldDB" id="A0A914BWV2"/>
<proteinExistence type="predicted"/>
<accession>A0A914BWV2</accession>
<name>A0A914BWV2_9BILA</name>
<protein>
    <submittedName>
        <fullName evidence="2">Uncharacterized protein</fullName>
    </submittedName>
</protein>
<sequence>MQRMALIRTIIPQIVGKWECEIREEIRKDKEMREKQERDEGQKVQDGKQEEIWYEIFLNHIFLNIVGENCIEVRMLCIISGLKLLFLKIIE</sequence>
<evidence type="ECO:0000313" key="1">
    <source>
        <dbReference type="Proteomes" id="UP000887540"/>
    </source>
</evidence>
<keyword evidence="1" id="KW-1185">Reference proteome</keyword>
<reference evidence="2" key="1">
    <citation type="submission" date="2022-11" db="UniProtKB">
        <authorList>
            <consortium name="WormBaseParasite"/>
        </authorList>
    </citation>
    <scope>IDENTIFICATION</scope>
</reference>
<organism evidence="1 2">
    <name type="scientific">Acrobeloides nanus</name>
    <dbReference type="NCBI Taxonomy" id="290746"/>
    <lineage>
        <taxon>Eukaryota</taxon>
        <taxon>Metazoa</taxon>
        <taxon>Ecdysozoa</taxon>
        <taxon>Nematoda</taxon>
        <taxon>Chromadorea</taxon>
        <taxon>Rhabditida</taxon>
        <taxon>Tylenchina</taxon>
        <taxon>Cephalobomorpha</taxon>
        <taxon>Cephaloboidea</taxon>
        <taxon>Cephalobidae</taxon>
        <taxon>Acrobeloides</taxon>
    </lineage>
</organism>
<dbReference type="Proteomes" id="UP000887540">
    <property type="component" value="Unplaced"/>
</dbReference>
<evidence type="ECO:0000313" key="2">
    <source>
        <dbReference type="WBParaSite" id="ACRNAN_Path_1181.g4577.t1"/>
    </source>
</evidence>